<dbReference type="PANTHER" id="PTHR30250">
    <property type="entry name" value="PST FAMILY PREDICTED COLANIC ACID TRANSPORTER"/>
    <property type="match status" value="1"/>
</dbReference>
<feature type="transmembrane region" description="Helical" evidence="7">
    <location>
        <begin position="170"/>
        <end position="191"/>
    </location>
</feature>
<keyword evidence="3" id="KW-1003">Cell membrane</keyword>
<comment type="subcellular location">
    <subcellularLocation>
        <location evidence="1">Cell membrane</location>
        <topology evidence="1">Multi-pass membrane protein</topology>
    </subcellularLocation>
</comment>
<comment type="similarity">
    <text evidence="2">Belongs to the polysaccharide synthase family.</text>
</comment>
<feature type="transmembrane region" description="Helical" evidence="7">
    <location>
        <begin position="353"/>
        <end position="372"/>
    </location>
</feature>
<protein>
    <submittedName>
        <fullName evidence="8">Oligosaccharide flippase family protein</fullName>
    </submittedName>
</protein>
<evidence type="ECO:0000313" key="8">
    <source>
        <dbReference type="EMBL" id="MEM5498068.1"/>
    </source>
</evidence>
<dbReference type="Proteomes" id="UP001461163">
    <property type="component" value="Unassembled WGS sequence"/>
</dbReference>
<dbReference type="Pfam" id="PF13440">
    <property type="entry name" value="Polysacc_synt_3"/>
    <property type="match status" value="1"/>
</dbReference>
<name>A0ABU9SW02_9ALTE</name>
<evidence type="ECO:0000256" key="6">
    <source>
        <dbReference type="ARBA" id="ARBA00023136"/>
    </source>
</evidence>
<reference evidence="8 9" key="1">
    <citation type="submission" date="2024-03" db="EMBL/GenBank/DDBJ databases">
        <title>Community enrichment and isolation of bacterial strains for fucoidan degradation.</title>
        <authorList>
            <person name="Sichert A."/>
        </authorList>
    </citation>
    <scope>NUCLEOTIDE SEQUENCE [LARGE SCALE GENOMIC DNA]</scope>
    <source>
        <strain evidence="8 9">AS12</strain>
    </source>
</reference>
<feature type="transmembrane region" description="Helical" evidence="7">
    <location>
        <begin position="323"/>
        <end position="341"/>
    </location>
</feature>
<dbReference type="InterPro" id="IPR050833">
    <property type="entry name" value="Poly_Biosynth_Transport"/>
</dbReference>
<keyword evidence="5 7" id="KW-1133">Transmembrane helix</keyword>
<feature type="transmembrane region" description="Helical" evidence="7">
    <location>
        <begin position="439"/>
        <end position="461"/>
    </location>
</feature>
<feature type="transmembrane region" description="Helical" evidence="7">
    <location>
        <begin position="140"/>
        <end position="164"/>
    </location>
</feature>
<evidence type="ECO:0000256" key="3">
    <source>
        <dbReference type="ARBA" id="ARBA00022475"/>
    </source>
</evidence>
<evidence type="ECO:0000256" key="7">
    <source>
        <dbReference type="SAM" id="Phobius"/>
    </source>
</evidence>
<feature type="transmembrane region" description="Helical" evidence="7">
    <location>
        <begin position="384"/>
        <end position="400"/>
    </location>
</feature>
<dbReference type="RefSeq" id="WP_342881786.1">
    <property type="nucleotide sequence ID" value="NZ_JBBMQS010000006.1"/>
</dbReference>
<comment type="caution">
    <text evidence="8">The sequence shown here is derived from an EMBL/GenBank/DDBJ whole genome shotgun (WGS) entry which is preliminary data.</text>
</comment>
<keyword evidence="9" id="KW-1185">Reference proteome</keyword>
<organism evidence="8 9">
    <name type="scientific">Paraglaciecola mesophila</name>
    <dbReference type="NCBI Taxonomy" id="197222"/>
    <lineage>
        <taxon>Bacteria</taxon>
        <taxon>Pseudomonadati</taxon>
        <taxon>Pseudomonadota</taxon>
        <taxon>Gammaproteobacteria</taxon>
        <taxon>Alteromonadales</taxon>
        <taxon>Alteromonadaceae</taxon>
        <taxon>Paraglaciecola</taxon>
    </lineage>
</organism>
<dbReference type="EMBL" id="JBBMQS010000006">
    <property type="protein sequence ID" value="MEM5498068.1"/>
    <property type="molecule type" value="Genomic_DNA"/>
</dbReference>
<feature type="transmembrane region" description="Helical" evidence="7">
    <location>
        <begin position="285"/>
        <end position="303"/>
    </location>
</feature>
<feature type="transmembrane region" description="Helical" evidence="7">
    <location>
        <begin position="407"/>
        <end position="427"/>
    </location>
</feature>
<keyword evidence="4 7" id="KW-0812">Transmembrane</keyword>
<gene>
    <name evidence="8" type="ORF">WNY77_11730</name>
</gene>
<evidence type="ECO:0000256" key="2">
    <source>
        <dbReference type="ARBA" id="ARBA00007430"/>
    </source>
</evidence>
<sequence length="490" mass="55310">MNNASNKLINSASLLIAGKLFQRSVGLISIVILARVLIPQDFAIAAIISMVIYFFDVLSDLGNEQYIIQKKEVSDGDLDAAWTINILIKGCLTLLLVLCIPFINSFYSEMQLTGALLVATCVLPIRALRNSGILLFHRELAYKQLFFLTIFQRLGSFCAVMLMIWIYPSFWALIIGDITSALIFTFGSYVVHTFRPSFSLENIKQQWLFSRWLLAKNIIGYTRSQIDTFIVSSLFNARDLGRYYLSRDIVMLPSQNFLTPAIQPLLATFSAKHHSGKNLNGQIELSLMATTMLTLPIVFYIWHFPAPLIDTVLGEQWSDSYLLLSRLSLLVLYIPFIVLFEQIMIAKGWISKLLMFDIASLILIFFGLFTLGDTDLPEFAKLRGLLGISATCVLIFFIRLRIYFSLFAWGIWCLICTSVALLSVLGAQYVSRIIDSSGLAMLLLSGGVFTLLYISAMALIVQNLAPRSERCLFFKRLMTKYIAQIREKLG</sequence>
<keyword evidence="6 7" id="KW-0472">Membrane</keyword>
<feature type="transmembrane region" description="Helical" evidence="7">
    <location>
        <begin position="82"/>
        <end position="104"/>
    </location>
</feature>
<proteinExistence type="inferred from homology"/>
<dbReference type="PANTHER" id="PTHR30250:SF10">
    <property type="entry name" value="LIPOPOLYSACCHARIDE BIOSYNTHESIS PROTEIN WZXC"/>
    <property type="match status" value="1"/>
</dbReference>
<evidence type="ECO:0000313" key="9">
    <source>
        <dbReference type="Proteomes" id="UP001461163"/>
    </source>
</evidence>
<accession>A0ABU9SW02</accession>
<evidence type="ECO:0000256" key="5">
    <source>
        <dbReference type="ARBA" id="ARBA00022989"/>
    </source>
</evidence>
<evidence type="ECO:0000256" key="1">
    <source>
        <dbReference type="ARBA" id="ARBA00004651"/>
    </source>
</evidence>
<evidence type="ECO:0000256" key="4">
    <source>
        <dbReference type="ARBA" id="ARBA00022692"/>
    </source>
</evidence>